<name>A0A914QN15_9BILA</name>
<keyword evidence="2" id="KW-1185">Reference proteome</keyword>
<evidence type="ECO:0000259" key="1">
    <source>
        <dbReference type="PROSITE" id="PS50097"/>
    </source>
</evidence>
<accession>A0A914QN15</accession>
<protein>
    <submittedName>
        <fullName evidence="3">BTB domain-containing protein</fullName>
    </submittedName>
</protein>
<proteinExistence type="predicted"/>
<evidence type="ECO:0000313" key="3">
    <source>
        <dbReference type="WBParaSite" id="PDA_v2.g4697.t1"/>
    </source>
</evidence>
<dbReference type="InterPro" id="IPR011333">
    <property type="entry name" value="SKP1/BTB/POZ_sf"/>
</dbReference>
<feature type="domain" description="BTB" evidence="1">
    <location>
        <begin position="178"/>
        <end position="245"/>
    </location>
</feature>
<dbReference type="InterPro" id="IPR000210">
    <property type="entry name" value="BTB/POZ_dom"/>
</dbReference>
<dbReference type="SUPFAM" id="SSF54695">
    <property type="entry name" value="POZ domain"/>
    <property type="match status" value="1"/>
</dbReference>
<evidence type="ECO:0000313" key="2">
    <source>
        <dbReference type="Proteomes" id="UP000887578"/>
    </source>
</evidence>
<sequence length="250" mass="29118">MTSFADEIGHFEYPFYHKWIITENRLKALKDSTNTERIISDKFTTIVGLKYFFEIEFNNRGNRNEKLAELCLHLEMGTEEMVELKLKVSTSGCGFESYPRFLRSEKQNYYLCSVGELFGSSERLLLGGGGRKYIIDGEFTLKIEGNFKIKKSDSENEMEFFQTKMEQRFRDIWNMGYTDFSIVIEGKELKVHKVILACQSPFFVAMFKPHTKEAIENKVEIPGFSYSVVEKAKELKFIGSVKCMTFNWFG</sequence>
<dbReference type="Proteomes" id="UP000887578">
    <property type="component" value="Unplaced"/>
</dbReference>
<dbReference type="Pfam" id="PF00651">
    <property type="entry name" value="BTB"/>
    <property type="match status" value="1"/>
</dbReference>
<organism evidence="2 3">
    <name type="scientific">Panagrolaimus davidi</name>
    <dbReference type="NCBI Taxonomy" id="227884"/>
    <lineage>
        <taxon>Eukaryota</taxon>
        <taxon>Metazoa</taxon>
        <taxon>Ecdysozoa</taxon>
        <taxon>Nematoda</taxon>
        <taxon>Chromadorea</taxon>
        <taxon>Rhabditida</taxon>
        <taxon>Tylenchina</taxon>
        <taxon>Panagrolaimomorpha</taxon>
        <taxon>Panagrolaimoidea</taxon>
        <taxon>Panagrolaimidae</taxon>
        <taxon>Panagrolaimus</taxon>
    </lineage>
</organism>
<reference evidence="3" key="1">
    <citation type="submission" date="2022-11" db="UniProtKB">
        <authorList>
            <consortium name="WormBaseParasite"/>
        </authorList>
    </citation>
    <scope>IDENTIFICATION</scope>
</reference>
<dbReference type="CDD" id="cd18186">
    <property type="entry name" value="BTB_POZ_ZBTB_KLHL-like"/>
    <property type="match status" value="1"/>
</dbReference>
<dbReference type="AlphaFoldDB" id="A0A914QN15"/>
<dbReference type="WBParaSite" id="PDA_v2.g4697.t1">
    <property type="protein sequence ID" value="PDA_v2.g4697.t1"/>
    <property type="gene ID" value="PDA_v2.g4697"/>
</dbReference>
<dbReference type="PROSITE" id="PS50097">
    <property type="entry name" value="BTB"/>
    <property type="match status" value="1"/>
</dbReference>
<dbReference type="Gene3D" id="3.30.710.10">
    <property type="entry name" value="Potassium Channel Kv1.1, Chain A"/>
    <property type="match status" value="1"/>
</dbReference>
<dbReference type="PANTHER" id="PTHR24413">
    <property type="entry name" value="SPECKLE-TYPE POZ PROTEIN"/>
    <property type="match status" value="1"/>
</dbReference>